<reference evidence="4 5" key="1">
    <citation type="journal article" date="2018" name="Elife">
        <title>Discovery and characterization of a prevalent human gut bacterial enzyme sufficient for the inactivation of a family of plant toxins.</title>
        <authorList>
            <person name="Koppel N."/>
            <person name="Bisanz J.E."/>
            <person name="Pandelia M.E."/>
            <person name="Turnbaugh P.J."/>
            <person name="Balskus E.P."/>
        </authorList>
    </citation>
    <scope>NUCLEOTIDE SEQUENCE [LARGE SCALE GENOMIC DNA]</scope>
    <source>
        <strain evidence="5">anaerobia AP69FAA</strain>
    </source>
</reference>
<dbReference type="InterPro" id="IPR040496">
    <property type="entry name" value="MID_pPIWI_RE"/>
</dbReference>
<evidence type="ECO:0000313" key="5">
    <source>
        <dbReference type="Proteomes" id="UP000253792"/>
    </source>
</evidence>
<organism evidence="4 5">
    <name type="scientific">Senegalimassilia anaerobia</name>
    <dbReference type="NCBI Taxonomy" id="1473216"/>
    <lineage>
        <taxon>Bacteria</taxon>
        <taxon>Bacillati</taxon>
        <taxon>Actinomycetota</taxon>
        <taxon>Coriobacteriia</taxon>
        <taxon>Coriobacteriales</taxon>
        <taxon>Coriobacteriaceae</taxon>
        <taxon>Senegalimassilia</taxon>
    </lineage>
</organism>
<dbReference type="AlphaFoldDB" id="A0A369LGS9"/>
<gene>
    <name evidence="4" type="ORF">C1880_00965</name>
</gene>
<dbReference type="InterPro" id="IPR024996">
    <property type="entry name" value="RNaseH_pPIWI_RE"/>
</dbReference>
<keyword evidence="5" id="KW-1185">Reference proteome</keyword>
<accession>A0A369LGS9</accession>
<dbReference type="OrthoDB" id="3199411at2"/>
<evidence type="ECO:0000259" key="1">
    <source>
        <dbReference type="Pfam" id="PF13032"/>
    </source>
</evidence>
<comment type="caution">
    <text evidence="4">The sequence shown here is derived from an EMBL/GenBank/DDBJ whole genome shotgun (WGS) entry which is preliminary data.</text>
</comment>
<dbReference type="RefSeq" id="WP_015760184.1">
    <property type="nucleotide sequence ID" value="NZ_PPTP01000001.1"/>
</dbReference>
<protein>
    <submittedName>
        <fullName evidence="4">DUF3893 domain-containing protein</fullName>
    </submittedName>
</protein>
<dbReference type="InterPro" id="IPR025085">
    <property type="entry name" value="pPIWI_RE_X"/>
</dbReference>
<evidence type="ECO:0000259" key="3">
    <source>
        <dbReference type="Pfam" id="PF18157"/>
    </source>
</evidence>
<feature type="domain" description="pPIWI-RE module N-terminal" evidence="2">
    <location>
        <begin position="10"/>
        <end position="399"/>
    </location>
</feature>
<dbReference type="Proteomes" id="UP000253792">
    <property type="component" value="Unassembled WGS sequence"/>
</dbReference>
<evidence type="ECO:0000313" key="4">
    <source>
        <dbReference type="EMBL" id="RDB57426.1"/>
    </source>
</evidence>
<name>A0A369LGS9_9ACTN</name>
<proteinExistence type="predicted"/>
<dbReference type="Pfam" id="PF13111">
    <property type="entry name" value="pPIWI_RE_X"/>
    <property type="match status" value="1"/>
</dbReference>
<feature type="domain" description="Prokaryotic pPIWI-RE MID" evidence="3">
    <location>
        <begin position="458"/>
        <end position="550"/>
    </location>
</feature>
<dbReference type="EMBL" id="PPTP01000001">
    <property type="protein sequence ID" value="RDB57426.1"/>
    <property type="molecule type" value="Genomic_DNA"/>
</dbReference>
<dbReference type="Pfam" id="PF13032">
    <property type="entry name" value="RNaseH_pPIWI_RE"/>
    <property type="match status" value="1"/>
</dbReference>
<dbReference type="Pfam" id="PF18157">
    <property type="entry name" value="MID_pPIWI_RE"/>
    <property type="match status" value="1"/>
</dbReference>
<feature type="domain" description="pPIWI-RE RNaseH" evidence="1">
    <location>
        <begin position="564"/>
        <end position="834"/>
    </location>
</feature>
<sequence length="841" mass="93027">MSDSKLHLMSFAPVPDTKTTVHVVGLPDSLRDALFTLMPPRKEGGYLNTKVLKDDLRCWLDRAVELNPVRPNVHTDSWLIALAPIDLAKLCNVIAVWISSRKDIDTQSPAYRKVMGMLHPETFEEAVRGEEICLFSGDGRPAGGLTFPAFSAQVADVIAGIPLELANGMVENFSRVSRGNGNVYELISDIHWHKEDPWAFALRFHVETLPVGRKARLNMDVAVRRFIGKPWQDDPFLKHDVNAYVRTEGGTLRVVPYGYDKQKRDLAWDPAALANYEFASGTGLPAVREYLEDMGRYARDGSQPQILSPYAMTASWASKPSVASGASVIDKAMFFEAVAARLKDIAEPVGALDSLQLTHLKASIEEPRQADWDKDPVSARARQEAWGRANRARLARCTGRDRAVFQLIGNQDDARLLDMARAEISRFLGGEGAVDDFEVEIDNIPANDLLNRMENTGDSQAKIRWRKVAAALPEATDPTACIVVLPGAESYKPKGKDDGGDPKRALRIAFAKTGRLTQFIEPEDSKDSPEIRARVAVRDLMRQLGFVPEPARNSRGIDTSIPAIGLKVYNSGNGKARASFPYCVRQDMRSGAVTVYCPLLPDGSLPYWRALIEFARLSGSEGFPDSCKRANGMALKRMLHGIVRATGDRPELLLINSYGRIRQRDWWPGISDSGLESGPLSYGPTGYEEPLGLAGSKLRILRIRSGLNGEIPDWFTDEVAAGGADDGTVPNRRDKQGLFKMDGYFLALAPRPGDAQYKWSARGSKYDSPTAAFCEKTINEYCLLSPGGEAEALASVKYAEALRGCMVQLYKNDMRVNLPAPLHLAEQVEEYIWDWELTGRR</sequence>
<evidence type="ECO:0000259" key="2">
    <source>
        <dbReference type="Pfam" id="PF13111"/>
    </source>
</evidence>